<dbReference type="PANTHER" id="PTHR43111:SF1">
    <property type="entry name" value="ALDEHYDE DEHYDROGENASE B-RELATED"/>
    <property type="match status" value="1"/>
</dbReference>
<evidence type="ECO:0000313" key="3">
    <source>
        <dbReference type="Proteomes" id="UP000800092"/>
    </source>
</evidence>
<dbReference type="PANTHER" id="PTHR43111">
    <property type="entry name" value="ALDEHYDE DEHYDROGENASE B-RELATED"/>
    <property type="match status" value="1"/>
</dbReference>
<protein>
    <submittedName>
        <fullName evidence="2">Aldehyde dehydrogenase-like protein PutA</fullName>
    </submittedName>
</protein>
<evidence type="ECO:0000313" key="2">
    <source>
        <dbReference type="EMBL" id="KAF2230153.1"/>
    </source>
</evidence>
<dbReference type="GO" id="GO:0016620">
    <property type="term" value="F:oxidoreductase activity, acting on the aldehyde or oxo group of donors, NAD or NADP as acceptor"/>
    <property type="evidence" value="ECO:0007669"/>
    <property type="project" value="InterPro"/>
</dbReference>
<proteinExistence type="predicted"/>
<name>A0A6A6GXT0_VIRVR</name>
<keyword evidence="3" id="KW-1185">Reference proteome</keyword>
<dbReference type="InterPro" id="IPR016161">
    <property type="entry name" value="Ald_DH/histidinol_DH"/>
</dbReference>
<dbReference type="AlphaFoldDB" id="A0A6A6GXT0"/>
<keyword evidence="1" id="KW-0472">Membrane</keyword>
<dbReference type="OrthoDB" id="5596991at2759"/>
<dbReference type="SUPFAM" id="SSF53720">
    <property type="entry name" value="ALDH-like"/>
    <property type="match status" value="1"/>
</dbReference>
<keyword evidence="1" id="KW-0812">Transmembrane</keyword>
<keyword evidence="1" id="KW-1133">Transmembrane helix</keyword>
<reference evidence="2" key="1">
    <citation type="journal article" date="2020" name="Stud. Mycol.">
        <title>101 Dothideomycetes genomes: a test case for predicting lifestyles and emergence of pathogens.</title>
        <authorList>
            <person name="Haridas S."/>
            <person name="Albert R."/>
            <person name="Binder M."/>
            <person name="Bloem J."/>
            <person name="Labutti K."/>
            <person name="Salamov A."/>
            <person name="Andreopoulos B."/>
            <person name="Baker S."/>
            <person name="Barry K."/>
            <person name="Bills G."/>
            <person name="Bluhm B."/>
            <person name="Cannon C."/>
            <person name="Castanera R."/>
            <person name="Culley D."/>
            <person name="Daum C."/>
            <person name="Ezra D."/>
            <person name="Gonzalez J."/>
            <person name="Henrissat B."/>
            <person name="Kuo A."/>
            <person name="Liang C."/>
            <person name="Lipzen A."/>
            <person name="Lutzoni F."/>
            <person name="Magnuson J."/>
            <person name="Mondo S."/>
            <person name="Nolan M."/>
            <person name="Ohm R."/>
            <person name="Pangilinan J."/>
            <person name="Park H.-J."/>
            <person name="Ramirez L."/>
            <person name="Alfaro M."/>
            <person name="Sun H."/>
            <person name="Tritt A."/>
            <person name="Yoshinaga Y."/>
            <person name="Zwiers L.-H."/>
            <person name="Turgeon B."/>
            <person name="Goodwin S."/>
            <person name="Spatafora J."/>
            <person name="Crous P."/>
            <person name="Grigoriev I."/>
        </authorList>
    </citation>
    <scope>NUCLEOTIDE SEQUENCE</scope>
    <source>
        <strain evidence="2">Tuck. ex Michener</strain>
    </source>
</reference>
<dbReference type="Proteomes" id="UP000800092">
    <property type="component" value="Unassembled WGS sequence"/>
</dbReference>
<accession>A0A6A6GXT0</accession>
<dbReference type="Gene3D" id="3.40.605.10">
    <property type="entry name" value="Aldehyde Dehydrogenase, Chain A, domain 1"/>
    <property type="match status" value="1"/>
</dbReference>
<organism evidence="2 3">
    <name type="scientific">Viridothelium virens</name>
    <name type="common">Speckled blister lichen</name>
    <name type="synonym">Trypethelium virens</name>
    <dbReference type="NCBI Taxonomy" id="1048519"/>
    <lineage>
        <taxon>Eukaryota</taxon>
        <taxon>Fungi</taxon>
        <taxon>Dikarya</taxon>
        <taxon>Ascomycota</taxon>
        <taxon>Pezizomycotina</taxon>
        <taxon>Dothideomycetes</taxon>
        <taxon>Dothideomycetes incertae sedis</taxon>
        <taxon>Trypetheliales</taxon>
        <taxon>Trypetheliaceae</taxon>
        <taxon>Viridothelium</taxon>
    </lineage>
</organism>
<dbReference type="EMBL" id="ML991846">
    <property type="protein sequence ID" value="KAF2230153.1"/>
    <property type="molecule type" value="Genomic_DNA"/>
</dbReference>
<dbReference type="InterPro" id="IPR016162">
    <property type="entry name" value="Ald_DH_N"/>
</dbReference>
<evidence type="ECO:0000256" key="1">
    <source>
        <dbReference type="SAM" id="Phobius"/>
    </source>
</evidence>
<dbReference type="InterPro" id="IPR016163">
    <property type="entry name" value="Ald_DH_C"/>
</dbReference>
<dbReference type="Gene3D" id="3.40.309.10">
    <property type="entry name" value="Aldehyde Dehydrogenase, Chain A, domain 2"/>
    <property type="match status" value="1"/>
</dbReference>
<feature type="transmembrane region" description="Helical" evidence="1">
    <location>
        <begin position="463"/>
        <end position="485"/>
    </location>
</feature>
<sequence>MAETFAQLRAAKIDGRTENVRFRQNELQNLHKALRDNADTICETIQKDAQGPRVEVDSEYYLGMLAVRDAYQSLDFDNELKEEYLIAKNKDNGKRRVGYGIILIRPTTHTRFFSIVAPVALAIAAGNCVLLELPQTLSNLDPVLKTTLSKALDQDTFVVSNDEVKDQRLLDECLIVDQTGSSTGNFKSELLSQPSAQTVAVVDRTADIQKAAKAVVAARFTYGGRSPYSPDIVLVNEFKKKDFFEACVRYTSQYVPAQAQSKRAPSQALDEIKNKFKSAESAGRVSIFGSQEYMIADVRERSCSLFDAKISGCHLAIAPYTSLMDVITLMESRPTLLASYLFANPATAKFLSQYIDSHLSCVNQIPLNLLIGPAAPFTHAPSPRTRYTTTMFSQPRPQYAQSPPIDVVLATSCLDSETGQGEKKGFKSKAILKPDQLRKIATVPLPSTGQRQGGGLGFFEQGILTGLGLASAVVLPTLAFTAWFAGSRVWRALKR</sequence>
<gene>
    <name evidence="2" type="ORF">EV356DRAFT_580230</name>
</gene>